<keyword evidence="14" id="KW-1185">Reference proteome</keyword>
<dbReference type="SUPFAM" id="SSF53067">
    <property type="entry name" value="Actin-like ATPase domain"/>
    <property type="match status" value="2"/>
</dbReference>
<comment type="function">
    <text evidence="8">Catalyzes the phosphorylation of D-xylulose to D-xylulose 5-phosphate.</text>
</comment>
<dbReference type="AlphaFoldDB" id="A0A4R8LVG2"/>
<evidence type="ECO:0000256" key="3">
    <source>
        <dbReference type="ARBA" id="ARBA00022679"/>
    </source>
</evidence>
<dbReference type="InterPro" id="IPR018483">
    <property type="entry name" value="Carb_kinase_FGGY_CS"/>
</dbReference>
<evidence type="ECO:0000313" key="13">
    <source>
        <dbReference type="EMBL" id="TDY51122.1"/>
    </source>
</evidence>
<dbReference type="GO" id="GO:0004856">
    <property type="term" value="F:D-xylulokinase activity"/>
    <property type="evidence" value="ECO:0007669"/>
    <property type="project" value="UniProtKB-UniRule"/>
</dbReference>
<dbReference type="InterPro" id="IPR006000">
    <property type="entry name" value="Xylulokinase"/>
</dbReference>
<evidence type="ECO:0000256" key="4">
    <source>
        <dbReference type="ARBA" id="ARBA00022741"/>
    </source>
</evidence>
<dbReference type="Pfam" id="PF00370">
    <property type="entry name" value="FGGY_N"/>
    <property type="match status" value="1"/>
</dbReference>
<keyword evidence="2 8" id="KW-0859">Xylose metabolism</keyword>
<reference evidence="13 14" key="1">
    <citation type="submission" date="2019-03" db="EMBL/GenBank/DDBJ databases">
        <title>Genomic Encyclopedia of Type Strains, Phase IV (KMG-IV): sequencing the most valuable type-strain genomes for metagenomic binning, comparative biology and taxonomic classification.</title>
        <authorList>
            <person name="Goeker M."/>
        </authorList>
    </citation>
    <scope>NUCLEOTIDE SEQUENCE [LARGE SCALE GENOMIC DNA]</scope>
    <source>
        <strain evidence="13 14">DSM 17974</strain>
    </source>
</reference>
<feature type="domain" description="Carbohydrate kinase FGGY N-terminal" evidence="11">
    <location>
        <begin position="10"/>
        <end position="253"/>
    </location>
</feature>
<keyword evidence="5 8" id="KW-0418">Kinase</keyword>
<feature type="active site" description="Proton acceptor" evidence="8">
    <location>
        <position position="246"/>
    </location>
</feature>
<gene>
    <name evidence="8 10" type="primary">xylB</name>
    <name evidence="13" type="ORF">C7445_101114</name>
</gene>
<name>A0A4R8LVG2_9BACL</name>
<evidence type="ECO:0000259" key="12">
    <source>
        <dbReference type="Pfam" id="PF02782"/>
    </source>
</evidence>
<evidence type="ECO:0000256" key="7">
    <source>
        <dbReference type="ARBA" id="ARBA00023277"/>
    </source>
</evidence>
<dbReference type="PROSITE" id="PS00445">
    <property type="entry name" value="FGGY_KINASES_2"/>
    <property type="match status" value="1"/>
</dbReference>
<organism evidence="13 14">
    <name type="scientific">Alicyclobacillus sacchari</name>
    <dbReference type="NCBI Taxonomy" id="392010"/>
    <lineage>
        <taxon>Bacteria</taxon>
        <taxon>Bacillati</taxon>
        <taxon>Bacillota</taxon>
        <taxon>Bacilli</taxon>
        <taxon>Bacillales</taxon>
        <taxon>Alicyclobacillaceae</taxon>
        <taxon>Alicyclobacillus</taxon>
    </lineage>
</organism>
<feature type="site" description="Important for activity" evidence="8">
    <location>
        <position position="14"/>
    </location>
</feature>
<dbReference type="HAMAP" id="MF_02220">
    <property type="entry name" value="XylB"/>
    <property type="match status" value="1"/>
</dbReference>
<keyword evidence="4 8" id="KW-0547">Nucleotide-binding</keyword>
<protein>
    <recommendedName>
        <fullName evidence="8 10">Xylulose kinase</fullName>
        <shortName evidence="8 10">Xylulokinase</shortName>
        <ecNumber evidence="8 10">2.7.1.17</ecNumber>
    </recommendedName>
</protein>
<dbReference type="PANTHER" id="PTHR43095">
    <property type="entry name" value="SUGAR KINASE"/>
    <property type="match status" value="1"/>
</dbReference>
<dbReference type="OrthoDB" id="9805576at2"/>
<dbReference type="Pfam" id="PF02782">
    <property type="entry name" value="FGGY_C"/>
    <property type="match status" value="1"/>
</dbReference>
<evidence type="ECO:0000256" key="10">
    <source>
        <dbReference type="RuleBase" id="RU364073"/>
    </source>
</evidence>
<feature type="domain" description="Carbohydrate kinase FGGY C-terminal" evidence="12">
    <location>
        <begin position="264"/>
        <end position="457"/>
    </location>
</feature>
<keyword evidence="7 8" id="KW-0119">Carbohydrate metabolism</keyword>
<accession>A0A4R8LVG2</accession>
<dbReference type="PIRSF" id="PIRSF000538">
    <property type="entry name" value="GlpK"/>
    <property type="match status" value="1"/>
</dbReference>
<dbReference type="CDD" id="cd07808">
    <property type="entry name" value="ASKHA_NBD_FGGY_EcXK-like"/>
    <property type="match status" value="1"/>
</dbReference>
<comment type="caution">
    <text evidence="13">The sequence shown here is derived from an EMBL/GenBank/DDBJ whole genome shotgun (WGS) entry which is preliminary data.</text>
</comment>
<evidence type="ECO:0000256" key="1">
    <source>
        <dbReference type="ARBA" id="ARBA00009156"/>
    </source>
</evidence>
<dbReference type="GO" id="GO:0005998">
    <property type="term" value="P:xylulose catabolic process"/>
    <property type="evidence" value="ECO:0007669"/>
    <property type="project" value="UniProtKB-UniRule"/>
</dbReference>
<sequence>MIAMAAQALLIGIDVGTSGVKVVLADLDGRTIAQSTRTYGVSQPQPLFAEQDPEIWWDQTCRALQDVFAKSGANPSIVRGIGLTGQMHSLVLLDRDGAVIRPAILWSDQRTQEQCDWIHSELGLEKTIDLVANPALTNFTATKLIWVRQHEPENYRRIHRVLLPKDYIRYRLTGEFASDVSDASGTLLLDVAGRKWSEEMCERLSIPLAWLPSVHESVEVTGRVHAKAAAATGLAEGTPVAAGAGDQAAGAIGNGIVRPGIVSSTIGTSGVVFAYADGIVRDPKGRLHTFCHAVPGAWHVMGVTQAAGGSLQWYRNEFAQMEQSTAEWIGRDVYELLSDEAAAVAPGSEGLVFLPYLMGERTPHLNPLARGVFFGITSRHRRAHFVRSIMEGVAFSLRDCLELITSLGLPVEQIRVSGGGARSQVWRSIQAGVFGQDVCTVEANEGPAFGAALLAGVGSGCFEDLVSACDARIRVQANEAPDEIHVPVYAKTYDLYRALYTSLEPHFVEHT</sequence>
<evidence type="ECO:0000256" key="8">
    <source>
        <dbReference type="HAMAP-Rule" id="MF_02220"/>
    </source>
</evidence>
<dbReference type="Proteomes" id="UP000294581">
    <property type="component" value="Unassembled WGS sequence"/>
</dbReference>
<evidence type="ECO:0000256" key="6">
    <source>
        <dbReference type="ARBA" id="ARBA00022840"/>
    </source>
</evidence>
<dbReference type="GO" id="GO:0042732">
    <property type="term" value="P:D-xylose metabolic process"/>
    <property type="evidence" value="ECO:0007669"/>
    <property type="project" value="UniProtKB-KW"/>
</dbReference>
<dbReference type="RefSeq" id="WP_134158106.1">
    <property type="nucleotide sequence ID" value="NZ_SORF01000001.1"/>
</dbReference>
<dbReference type="EMBL" id="SORF01000001">
    <property type="protein sequence ID" value="TDY51122.1"/>
    <property type="molecule type" value="Genomic_DNA"/>
</dbReference>
<feature type="binding site" evidence="8">
    <location>
        <begin position="87"/>
        <end position="88"/>
    </location>
    <ligand>
        <name>substrate</name>
    </ligand>
</feature>
<comment type="catalytic activity">
    <reaction evidence="8 10">
        <text>D-xylulose + ATP = D-xylulose 5-phosphate + ADP + H(+)</text>
        <dbReference type="Rhea" id="RHEA:10964"/>
        <dbReference type="ChEBI" id="CHEBI:15378"/>
        <dbReference type="ChEBI" id="CHEBI:17140"/>
        <dbReference type="ChEBI" id="CHEBI:30616"/>
        <dbReference type="ChEBI" id="CHEBI:57737"/>
        <dbReference type="ChEBI" id="CHEBI:456216"/>
        <dbReference type="EC" id="2.7.1.17"/>
    </reaction>
</comment>
<evidence type="ECO:0000259" key="11">
    <source>
        <dbReference type="Pfam" id="PF00370"/>
    </source>
</evidence>
<evidence type="ECO:0000256" key="5">
    <source>
        <dbReference type="ARBA" id="ARBA00022777"/>
    </source>
</evidence>
<evidence type="ECO:0000256" key="9">
    <source>
        <dbReference type="RuleBase" id="RU003733"/>
    </source>
</evidence>
<dbReference type="GO" id="GO:0005524">
    <property type="term" value="F:ATP binding"/>
    <property type="evidence" value="ECO:0007669"/>
    <property type="project" value="UniProtKB-UniRule"/>
</dbReference>
<evidence type="ECO:0000313" key="14">
    <source>
        <dbReference type="Proteomes" id="UP000294581"/>
    </source>
</evidence>
<dbReference type="EC" id="2.7.1.17" evidence="8 10"/>
<proteinExistence type="inferred from homology"/>
<dbReference type="InterPro" id="IPR018485">
    <property type="entry name" value="FGGY_C"/>
</dbReference>
<keyword evidence="6 8" id="KW-0067">ATP-binding</keyword>
<dbReference type="InterPro" id="IPR050406">
    <property type="entry name" value="FGGY_Carb_Kinase"/>
</dbReference>
<keyword evidence="3 8" id="KW-0808">Transferase</keyword>
<dbReference type="InterPro" id="IPR000577">
    <property type="entry name" value="Carb_kinase_FGGY"/>
</dbReference>
<dbReference type="Gene3D" id="3.30.420.40">
    <property type="match status" value="2"/>
</dbReference>
<evidence type="ECO:0000256" key="2">
    <source>
        <dbReference type="ARBA" id="ARBA00022629"/>
    </source>
</evidence>
<comment type="similarity">
    <text evidence="1 8 9">Belongs to the FGGY kinase family.</text>
</comment>
<dbReference type="InterPro" id="IPR018484">
    <property type="entry name" value="FGGY_N"/>
</dbReference>
<dbReference type="PANTHER" id="PTHR43095:SF5">
    <property type="entry name" value="XYLULOSE KINASE"/>
    <property type="match status" value="1"/>
</dbReference>
<dbReference type="InterPro" id="IPR043129">
    <property type="entry name" value="ATPase_NBD"/>
</dbReference>
<dbReference type="NCBIfam" id="TIGR01312">
    <property type="entry name" value="XylB"/>
    <property type="match status" value="1"/>
</dbReference>